<evidence type="ECO:0000256" key="6">
    <source>
        <dbReference type="SAM" id="SignalP"/>
    </source>
</evidence>
<evidence type="ECO:0000256" key="3">
    <source>
        <dbReference type="ARBA" id="ARBA00022729"/>
    </source>
</evidence>
<evidence type="ECO:0000256" key="4">
    <source>
        <dbReference type="ARBA" id="ARBA00022837"/>
    </source>
</evidence>
<reference evidence="8 9" key="1">
    <citation type="submission" date="2018-11" db="EMBL/GenBank/DDBJ databases">
        <authorList>
            <person name="Li F."/>
        </authorList>
    </citation>
    <scope>NUCLEOTIDE SEQUENCE [LARGE SCALE GENOMIC DNA]</scope>
    <source>
        <strain evidence="8 9">Gsoil 097</strain>
    </source>
</reference>
<sequence>MGVRLFTVASLASVGLVSVAFTSPASAATNKIITVDSLAWAADATSGDEVCATAADECTLMAAVQTANETAADPAYDGIEIVFDDGLSGQVTLPNAGPVMASTSFSVTAAVNDYTDPFGSFLVVNAAQPVTIDFDDRIQLISDGDAGYAGITIKSRDVTLTNFSNIRAGESGVLVAGKNATISNGSFSDPGSVIQEAGISLTDGADGTTIDNVVFDSNFRFGIYVDDCSTVKNTTVTGSTFQATEQWGDIWVEFGCSDADQTVVSNFTVDDSTFSSTGIWSSIGLRENSTETDFVVKDSEFTGADEEVLYLFDTMTTDGLTLEGNTFTGTRPVWNEEGNATHTDTRIVDNTFTEQLAHSIVMRNAKHVDNVISGNSFLKQRVGINTTIWLTRQAGRGDVGNVVEDNLFDQGAPGDPASQDPNRWAIFGELDADAPGGNSGWSLLNNRIDNYGNGGSDAPIRIAFAGTKVLGNTYGQNTQGTTVAEESELGGNWFVWNVGTANARIQTWRPAKARFTGGKVSFDVAPVDNGQPQPTPPVNLHVYWTADDNAEEYLGKIENVTAAGRVSIPTTHNSGFVRIQTEGGASGFTSQYSGVAEVLGDTDGDGIADADEVALGTDPNKADTDGDGLSDGVEITGPGLCTTGTNPLKKDSDGDGLGDGAEVKGITINQVVTTLAGRPRAGKKIGLVSTNPCAADTDKDGLTDKQEVTGSKIKQRVHRSKKNGGWYTIGLRKTNPLVKDTDRDGLTDKQEITGSANKTKKAQRKSDPTRADTDWGGARDGAEVRYGSDPAYAGKRKPGARTSSVAD</sequence>
<feature type="region of interest" description="Disordered" evidence="5">
    <location>
        <begin position="693"/>
        <end position="721"/>
    </location>
</feature>
<keyword evidence="9" id="KW-1185">Reference proteome</keyword>
<evidence type="ECO:0000256" key="2">
    <source>
        <dbReference type="ARBA" id="ARBA00022525"/>
    </source>
</evidence>
<dbReference type="GO" id="GO:0005509">
    <property type="term" value="F:calcium ion binding"/>
    <property type="evidence" value="ECO:0007669"/>
    <property type="project" value="InterPro"/>
</dbReference>
<evidence type="ECO:0000313" key="9">
    <source>
        <dbReference type="Proteomes" id="UP000267128"/>
    </source>
</evidence>
<feature type="domain" description="Right handed beta helix" evidence="7">
    <location>
        <begin position="147"/>
        <end position="279"/>
    </location>
</feature>
<dbReference type="PANTHER" id="PTHR37467">
    <property type="entry name" value="EXPORTED CALCIUM-BINDING GLYCOPROTEIN-RELATED"/>
    <property type="match status" value="1"/>
</dbReference>
<evidence type="ECO:0000259" key="7">
    <source>
        <dbReference type="Pfam" id="PF13229"/>
    </source>
</evidence>
<dbReference type="Gene3D" id="4.10.1080.10">
    <property type="entry name" value="TSP type-3 repeat"/>
    <property type="match status" value="1"/>
</dbReference>
<evidence type="ECO:0000256" key="5">
    <source>
        <dbReference type="SAM" id="MobiDB-lite"/>
    </source>
</evidence>
<dbReference type="InterPro" id="IPR039448">
    <property type="entry name" value="Beta_helix"/>
</dbReference>
<dbReference type="RefSeq" id="WP_123227496.1">
    <property type="nucleotide sequence ID" value="NZ_RJSE01000007.1"/>
</dbReference>
<dbReference type="EMBL" id="RJSE01000007">
    <property type="protein sequence ID" value="RNL62199.1"/>
    <property type="molecule type" value="Genomic_DNA"/>
</dbReference>
<dbReference type="Pfam" id="PF18884">
    <property type="entry name" value="TSP3_bac"/>
    <property type="match status" value="5"/>
</dbReference>
<accession>A0A3N0CFX7</accession>
<dbReference type="AlphaFoldDB" id="A0A3N0CFX7"/>
<dbReference type="Pfam" id="PF13229">
    <property type="entry name" value="Beta_helix"/>
    <property type="match status" value="1"/>
</dbReference>
<evidence type="ECO:0000313" key="8">
    <source>
        <dbReference type="EMBL" id="RNL62199.1"/>
    </source>
</evidence>
<feature type="compositionally biased region" description="Basic and acidic residues" evidence="5">
    <location>
        <begin position="739"/>
        <end position="751"/>
    </location>
</feature>
<comment type="caution">
    <text evidence="8">The sequence shown here is derived from an EMBL/GenBank/DDBJ whole genome shotgun (WGS) entry which is preliminary data.</text>
</comment>
<name>A0A3N0CFX7_9ACTN</name>
<dbReference type="InterPro" id="IPR059100">
    <property type="entry name" value="TSP3_bac"/>
</dbReference>
<dbReference type="InterPro" id="IPR028974">
    <property type="entry name" value="TSP_type-3_rpt"/>
</dbReference>
<feature type="signal peptide" evidence="6">
    <location>
        <begin position="1"/>
        <end position="27"/>
    </location>
</feature>
<keyword evidence="4" id="KW-0106">Calcium</keyword>
<proteinExistence type="predicted"/>
<dbReference type="InterPro" id="IPR011050">
    <property type="entry name" value="Pectin_lyase_fold/virulence"/>
</dbReference>
<dbReference type="Proteomes" id="UP000267128">
    <property type="component" value="Unassembled WGS sequence"/>
</dbReference>
<dbReference type="SMART" id="SM00710">
    <property type="entry name" value="PbH1"/>
    <property type="match status" value="7"/>
</dbReference>
<feature type="compositionally biased region" description="Basic and acidic residues" evidence="5">
    <location>
        <begin position="764"/>
        <end position="773"/>
    </location>
</feature>
<gene>
    <name evidence="8" type="ORF">EFK50_10425</name>
</gene>
<protein>
    <recommendedName>
        <fullName evidence="7">Right handed beta helix domain-containing protein</fullName>
    </recommendedName>
</protein>
<feature type="region of interest" description="Disordered" evidence="5">
    <location>
        <begin position="737"/>
        <end position="807"/>
    </location>
</feature>
<organism evidence="8 9">
    <name type="scientific">Nocardioides marmoriginsengisoli</name>
    <dbReference type="NCBI Taxonomy" id="661483"/>
    <lineage>
        <taxon>Bacteria</taxon>
        <taxon>Bacillati</taxon>
        <taxon>Actinomycetota</taxon>
        <taxon>Actinomycetes</taxon>
        <taxon>Propionibacteriales</taxon>
        <taxon>Nocardioidaceae</taxon>
        <taxon>Nocardioides</taxon>
    </lineage>
</organism>
<dbReference type="OrthoDB" id="3776437at2"/>
<evidence type="ECO:0000256" key="1">
    <source>
        <dbReference type="ARBA" id="ARBA00004613"/>
    </source>
</evidence>
<feature type="chain" id="PRO_5018107965" description="Right handed beta helix domain-containing protein" evidence="6">
    <location>
        <begin position="28"/>
        <end position="807"/>
    </location>
</feature>
<comment type="subcellular location">
    <subcellularLocation>
        <location evidence="1">Secreted</location>
    </subcellularLocation>
</comment>
<dbReference type="SUPFAM" id="SSF51126">
    <property type="entry name" value="Pectin lyase-like"/>
    <property type="match status" value="1"/>
</dbReference>
<keyword evidence="2" id="KW-0964">Secreted</keyword>
<feature type="compositionally biased region" description="Basic and acidic residues" evidence="5">
    <location>
        <begin position="696"/>
        <end position="707"/>
    </location>
</feature>
<dbReference type="InterPro" id="IPR006626">
    <property type="entry name" value="PbH1"/>
</dbReference>
<dbReference type="Gene3D" id="2.160.20.10">
    <property type="entry name" value="Single-stranded right-handed beta-helix, Pectin lyase-like"/>
    <property type="match status" value="1"/>
</dbReference>
<dbReference type="InterPro" id="IPR012334">
    <property type="entry name" value="Pectin_lyas_fold"/>
</dbReference>
<dbReference type="InterPro" id="IPR053180">
    <property type="entry name" value="Ca-binding_acidic-repeat"/>
</dbReference>
<dbReference type="PANTHER" id="PTHR37467:SF1">
    <property type="entry name" value="EXPORTED CALCIUM-BINDING GLYCOPROTEIN"/>
    <property type="match status" value="1"/>
</dbReference>
<keyword evidence="3 6" id="KW-0732">Signal</keyword>